<dbReference type="EMBL" id="HACM01000826">
    <property type="protein sequence ID" value="CRZ01268.1"/>
    <property type="molecule type" value="Transcribed_RNA"/>
</dbReference>
<comment type="similarity">
    <text evidence="1">Belongs to the PITHD1 family.</text>
</comment>
<evidence type="ECO:0000259" key="2">
    <source>
        <dbReference type="PROSITE" id="PS51532"/>
    </source>
</evidence>
<sequence length="226" mass="25144">FVSWTWTWTSKSAIMSNDGGPCCGFAGGHSHIESAVEGETLLGCIDLQNVRCLNERDRDSAKRIFRAWPTRDRSDSDMILASDEDDPELLIYVPFKMQVRLRSMTIIGGSNLTAPTTVRLFANRDDLDFSSAQTSTPVQEVSLITDPALASNVEYPLKAAKFFNVSSVVLYFPEVANRNSTDLRFICFRGEGTGNKRDIVRASYEARAIPTDHQALGDQVPSYHLQ</sequence>
<proteinExistence type="inferred from homology"/>
<dbReference type="Pfam" id="PF06201">
    <property type="entry name" value="PITH"/>
    <property type="match status" value="1"/>
</dbReference>
<reference evidence="3" key="1">
    <citation type="submission" date="2015-04" db="EMBL/GenBank/DDBJ databases">
        <title>The genome sequence of the plant pathogenic Rhizarian Plasmodiophora brassicae reveals insights in its biotrophic life cycle and the origin of chitin synthesis.</title>
        <authorList>
            <person name="Schwelm A."/>
            <person name="Fogelqvist J."/>
            <person name="Knaust A."/>
            <person name="Julke S."/>
            <person name="Lilja T."/>
            <person name="Dhandapani V."/>
            <person name="Bonilla-Rosso G."/>
            <person name="Karlsson M."/>
            <person name="Shevchenko A."/>
            <person name="Choi S.R."/>
            <person name="Kim H.G."/>
            <person name="Park J.Y."/>
            <person name="Lim Y.P."/>
            <person name="Ludwig-Muller J."/>
            <person name="Dixelius C."/>
        </authorList>
    </citation>
    <scope>NUCLEOTIDE SEQUENCE</scope>
    <source>
        <tissue evidence="3">Potato root galls</tissue>
    </source>
</reference>
<feature type="domain" description="PITH" evidence="2">
    <location>
        <begin position="30"/>
        <end position="208"/>
    </location>
</feature>
<dbReference type="PANTHER" id="PTHR12175:SF1">
    <property type="entry name" value="PITH DOMAIN-CONTAINING PROTEIN 1"/>
    <property type="match status" value="1"/>
</dbReference>
<evidence type="ECO:0000256" key="1">
    <source>
        <dbReference type="ARBA" id="ARBA00025788"/>
    </source>
</evidence>
<organism evidence="3">
    <name type="scientific">Spongospora subterranea</name>
    <dbReference type="NCBI Taxonomy" id="70186"/>
    <lineage>
        <taxon>Eukaryota</taxon>
        <taxon>Sar</taxon>
        <taxon>Rhizaria</taxon>
        <taxon>Endomyxa</taxon>
        <taxon>Phytomyxea</taxon>
        <taxon>Plasmodiophorida</taxon>
        <taxon>Plasmodiophoridae</taxon>
        <taxon>Spongospora</taxon>
    </lineage>
</organism>
<protein>
    <recommendedName>
        <fullName evidence="2">PITH domain-containing protein</fullName>
    </recommendedName>
</protein>
<feature type="non-terminal residue" evidence="3">
    <location>
        <position position="1"/>
    </location>
</feature>
<dbReference type="Gene3D" id="2.60.120.470">
    <property type="entry name" value="PITH domain"/>
    <property type="match status" value="1"/>
</dbReference>
<name>A0A0H5R0G2_9EUKA</name>
<evidence type="ECO:0000313" key="3">
    <source>
        <dbReference type="EMBL" id="CRZ01264.1"/>
    </source>
</evidence>
<dbReference type="PANTHER" id="PTHR12175">
    <property type="entry name" value="AD039 HT014 THIOREDOXIN FAMILY TRP26"/>
    <property type="match status" value="1"/>
</dbReference>
<dbReference type="InterPro" id="IPR008979">
    <property type="entry name" value="Galactose-bd-like_sf"/>
</dbReference>
<dbReference type="InterPro" id="IPR010400">
    <property type="entry name" value="PITH_dom"/>
</dbReference>
<accession>A0A0H5R0G2</accession>
<dbReference type="GO" id="GO:0005737">
    <property type="term" value="C:cytoplasm"/>
    <property type="evidence" value="ECO:0007669"/>
    <property type="project" value="UniProtKB-ARBA"/>
</dbReference>
<dbReference type="PROSITE" id="PS51532">
    <property type="entry name" value="PITH"/>
    <property type="match status" value="1"/>
</dbReference>
<dbReference type="EMBL" id="HACM01000822">
    <property type="protein sequence ID" value="CRZ01264.1"/>
    <property type="molecule type" value="Transcribed_RNA"/>
</dbReference>
<dbReference type="InterPro" id="IPR045099">
    <property type="entry name" value="PITH1-like"/>
</dbReference>
<dbReference type="AlphaFoldDB" id="A0A0H5R0G2"/>
<dbReference type="InterPro" id="IPR037047">
    <property type="entry name" value="PITH_dom_sf"/>
</dbReference>
<dbReference type="SUPFAM" id="SSF49785">
    <property type="entry name" value="Galactose-binding domain-like"/>
    <property type="match status" value="1"/>
</dbReference>